<dbReference type="InterPro" id="IPR021617">
    <property type="entry name" value="DUF3231"/>
</dbReference>
<gene>
    <name evidence="1" type="ORF">A361_18085</name>
</gene>
<dbReference type="RefSeq" id="WP_009333489.1">
    <property type="nucleotide sequence ID" value="NZ_CP015506.1"/>
</dbReference>
<dbReference type="KEGG" id="bon:A361_18085"/>
<dbReference type="eggNOG" id="ENOG502ZBP3">
    <property type="taxonomic scope" value="Bacteria"/>
</dbReference>
<dbReference type="Pfam" id="PF11553">
    <property type="entry name" value="DUF3231"/>
    <property type="match status" value="1"/>
</dbReference>
<accession>A0A160MD64</accession>
<proteinExistence type="predicted"/>
<name>A0A160MD64_9BACI</name>
<evidence type="ECO:0000313" key="1">
    <source>
        <dbReference type="EMBL" id="AND40977.1"/>
    </source>
</evidence>
<sequence>MGILSGNPKDEPLHYGEVYSTWSYLLAGKGMTSAYQTMLSHSGDGDLKKMLEEAIRLCKQEEEQIEAMLKENGIGLPPAPPDRPDACVNDIPPGARFMDPEVAAKLAGDLAAGLVGCSTIMGQCIREDIAGMFGQFHTQKAALGVKVLRMNKEKGWLIPPPLHLHKSDNC</sequence>
<dbReference type="Gene3D" id="1.20.1260.10">
    <property type="match status" value="1"/>
</dbReference>
<dbReference type="AlphaFoldDB" id="A0A160MD64"/>
<evidence type="ECO:0000313" key="2">
    <source>
        <dbReference type="Proteomes" id="UP000077856"/>
    </source>
</evidence>
<dbReference type="EMBL" id="CP015506">
    <property type="protein sequence ID" value="AND40977.1"/>
    <property type="molecule type" value="Genomic_DNA"/>
</dbReference>
<protein>
    <recommendedName>
        <fullName evidence="3">DUF3231 family protein</fullName>
    </recommendedName>
</protein>
<organism evidence="1 2">
    <name type="scientific">Cytobacillus oceanisediminis 2691</name>
    <dbReference type="NCBI Taxonomy" id="1196031"/>
    <lineage>
        <taxon>Bacteria</taxon>
        <taxon>Bacillati</taxon>
        <taxon>Bacillota</taxon>
        <taxon>Bacilli</taxon>
        <taxon>Bacillales</taxon>
        <taxon>Bacillaceae</taxon>
        <taxon>Cytobacillus</taxon>
    </lineage>
</organism>
<dbReference type="Proteomes" id="UP000077856">
    <property type="component" value="Chromosome"/>
</dbReference>
<evidence type="ECO:0008006" key="3">
    <source>
        <dbReference type="Google" id="ProtNLM"/>
    </source>
</evidence>
<dbReference type="STRING" id="1196031.A361_18085"/>
<reference evidence="1 2" key="1">
    <citation type="submission" date="2016-04" db="EMBL/GenBank/DDBJ databases">
        <title>Complete genome sequence of Bacillus oceanisediminis strain 2691.</title>
        <authorList>
            <person name="Jeong H."/>
            <person name="Kim H.J."/>
            <person name="Lee D.-W."/>
        </authorList>
    </citation>
    <scope>NUCLEOTIDE SEQUENCE [LARGE SCALE GENOMIC DNA]</scope>
    <source>
        <strain evidence="1 2">2691</strain>
    </source>
</reference>
<dbReference type="InterPro" id="IPR012347">
    <property type="entry name" value="Ferritin-like"/>
</dbReference>